<organism evidence="2">
    <name type="scientific">Echinostoma caproni</name>
    <dbReference type="NCBI Taxonomy" id="27848"/>
    <lineage>
        <taxon>Eukaryota</taxon>
        <taxon>Metazoa</taxon>
        <taxon>Spiralia</taxon>
        <taxon>Lophotrochozoa</taxon>
        <taxon>Platyhelminthes</taxon>
        <taxon>Trematoda</taxon>
        <taxon>Digenea</taxon>
        <taxon>Plagiorchiida</taxon>
        <taxon>Echinostomata</taxon>
        <taxon>Echinostomatoidea</taxon>
        <taxon>Echinostomatidae</taxon>
        <taxon>Echinostoma</taxon>
    </lineage>
</organism>
<dbReference type="Pfam" id="PF11916">
    <property type="entry name" value="Vac14_Fig4_bd"/>
    <property type="match status" value="1"/>
</dbReference>
<evidence type="ECO:0000313" key="2">
    <source>
        <dbReference type="WBParaSite" id="ECPE_0001271301-mRNA-1"/>
    </source>
</evidence>
<protein>
    <submittedName>
        <fullName evidence="2">Vac14_Fig4_bd domain-containing protein</fullName>
    </submittedName>
</protein>
<dbReference type="WBParaSite" id="ECPE_0001271301-mRNA-1">
    <property type="protein sequence ID" value="ECPE_0001271301-mRNA-1"/>
    <property type="gene ID" value="ECPE_0001271301"/>
</dbReference>
<dbReference type="AlphaFoldDB" id="A0A183B0E2"/>
<evidence type="ECO:0000259" key="1">
    <source>
        <dbReference type="Pfam" id="PF11916"/>
    </source>
</evidence>
<accession>A0A183B0E2</accession>
<name>A0A183B0E2_9TREM</name>
<dbReference type="InterPro" id="IPR021841">
    <property type="entry name" value="VAC14_Fig4p-bd"/>
</dbReference>
<sequence length="102" mass="11385">LCYLLGSAVIYRAMSAIITFVGDDLNSTFALVQALNRILLTQPGLHEFRNHLRTINAEVRLQLDSLDVASFPTRIALRITESRSGPKALSGIRYLMYYGKSP</sequence>
<feature type="domain" description="Vacuolar protein 14 C-terminal Fig4-binding" evidence="1">
    <location>
        <begin position="1"/>
        <end position="59"/>
    </location>
</feature>
<reference evidence="2" key="1">
    <citation type="submission" date="2016-06" db="UniProtKB">
        <authorList>
            <consortium name="WormBaseParasite"/>
        </authorList>
    </citation>
    <scope>IDENTIFICATION</scope>
</reference>
<proteinExistence type="predicted"/>